<protein>
    <recommendedName>
        <fullName evidence="5">Bulb-type lectin domain-containing protein</fullName>
    </recommendedName>
</protein>
<name>A0AAW1XXJ3_RUBAR</name>
<accession>A0AAW1XXJ3</accession>
<keyword evidence="2" id="KW-1015">Disulfide bond</keyword>
<feature type="chain" id="PRO_5043811114" description="Bulb-type lectin domain-containing protein" evidence="4">
    <location>
        <begin position="27"/>
        <end position="433"/>
    </location>
</feature>
<feature type="signal peptide" evidence="4">
    <location>
        <begin position="1"/>
        <end position="26"/>
    </location>
</feature>
<evidence type="ECO:0000256" key="3">
    <source>
        <dbReference type="ARBA" id="ARBA00023180"/>
    </source>
</evidence>
<dbReference type="PANTHER" id="PTHR47976">
    <property type="entry name" value="G-TYPE LECTIN S-RECEPTOR-LIKE SERINE/THREONINE-PROTEIN KINASE SD2-5"/>
    <property type="match status" value="1"/>
</dbReference>
<dbReference type="FunFam" id="2.90.10.10:FF:000013">
    <property type="entry name" value="G-type lectin S-receptor-like serine/threonine-protein kinase LECRK1"/>
    <property type="match status" value="1"/>
</dbReference>
<dbReference type="Pfam" id="PF01453">
    <property type="entry name" value="B_lectin"/>
    <property type="match status" value="1"/>
</dbReference>
<dbReference type="InterPro" id="IPR051343">
    <property type="entry name" value="G-type_lectin_kinases/EP1-like"/>
</dbReference>
<dbReference type="InterPro" id="IPR036426">
    <property type="entry name" value="Bulb-type_lectin_dom_sf"/>
</dbReference>
<comment type="caution">
    <text evidence="6">The sequence shown here is derived from an EMBL/GenBank/DDBJ whole genome shotgun (WGS) entry which is preliminary data.</text>
</comment>
<dbReference type="PROSITE" id="PS50927">
    <property type="entry name" value="BULB_LECTIN"/>
    <property type="match status" value="1"/>
</dbReference>
<gene>
    <name evidence="6" type="ORF">M0R45_017911</name>
</gene>
<evidence type="ECO:0000256" key="2">
    <source>
        <dbReference type="ARBA" id="ARBA00023157"/>
    </source>
</evidence>
<dbReference type="InterPro" id="IPR001480">
    <property type="entry name" value="Bulb-type_lectin_dom"/>
</dbReference>
<dbReference type="SMART" id="SM00108">
    <property type="entry name" value="B_lectin"/>
    <property type="match status" value="1"/>
</dbReference>
<proteinExistence type="predicted"/>
<keyword evidence="7" id="KW-1185">Reference proteome</keyword>
<dbReference type="AlphaFoldDB" id="A0AAW1XXJ3"/>
<dbReference type="Proteomes" id="UP001457282">
    <property type="component" value="Unassembled WGS sequence"/>
</dbReference>
<evidence type="ECO:0000256" key="4">
    <source>
        <dbReference type="SAM" id="SignalP"/>
    </source>
</evidence>
<evidence type="ECO:0000259" key="5">
    <source>
        <dbReference type="PROSITE" id="PS50927"/>
    </source>
</evidence>
<keyword evidence="3" id="KW-0325">Glycoprotein</keyword>
<keyword evidence="1 4" id="KW-0732">Signal</keyword>
<dbReference type="SUPFAM" id="SSF51110">
    <property type="entry name" value="alpha-D-mannose-specific plant lectins"/>
    <property type="match status" value="2"/>
</dbReference>
<evidence type="ECO:0000256" key="1">
    <source>
        <dbReference type="ARBA" id="ARBA00022729"/>
    </source>
</evidence>
<dbReference type="Gene3D" id="2.90.10.10">
    <property type="entry name" value="Bulb-type lectin domain"/>
    <property type="match status" value="2"/>
</dbReference>
<reference evidence="6 7" key="1">
    <citation type="journal article" date="2023" name="G3 (Bethesda)">
        <title>A chromosome-length genome assembly and annotation of blackberry (Rubus argutus, cv. 'Hillquist').</title>
        <authorList>
            <person name="Bruna T."/>
            <person name="Aryal R."/>
            <person name="Dudchenko O."/>
            <person name="Sargent D.J."/>
            <person name="Mead D."/>
            <person name="Buti M."/>
            <person name="Cavallini A."/>
            <person name="Hytonen T."/>
            <person name="Andres J."/>
            <person name="Pham M."/>
            <person name="Weisz D."/>
            <person name="Mascagni F."/>
            <person name="Usai G."/>
            <person name="Natali L."/>
            <person name="Bassil N."/>
            <person name="Fernandez G.E."/>
            <person name="Lomsadze A."/>
            <person name="Armour M."/>
            <person name="Olukolu B."/>
            <person name="Poorten T."/>
            <person name="Britton C."/>
            <person name="Davik J."/>
            <person name="Ashrafi H."/>
            <person name="Aiden E.L."/>
            <person name="Borodovsky M."/>
            <person name="Worthington M."/>
        </authorList>
    </citation>
    <scope>NUCLEOTIDE SEQUENCE [LARGE SCALE GENOMIC DNA]</scope>
    <source>
        <strain evidence="6">PI 553951</strain>
    </source>
</reference>
<sequence length="433" mass="47803">MEMAFTVLLLLQLISSLFLAPIFVFAQTDGKVAVGASLSATAGNNSSWLSPSGDFAFGFQKLENNDLFLLSIWFAKIPDRTIVWYANGDRPAPKGSIVNLTANSGLVLTSPQGEQLWKSDQTVAGVVAHGVMNDTGNFVLEDDKSENLWETFKNPTDTMLPGQIIERGGKLFSRQSETNYARGRFELDFQEDGNLVFSAKKPFYSTATTTGTVPGSEGKQLVFNDSGNFYILRVNGGRFTFTADERPARDYYLRSTLNFDGVLAQYFLPKSPFVGNASWKPLWSEPDNICQKVNSGTGVCGTNSICTLNADQRPTCECPRGYSLLDPNDPYGSCNPDFRQGCEDLYDVQVLANTDWLTPGYELLKDSTADKCNKSCFQDCLCDVAIYSNETCWKKKLPLSYGREDSSFNAKTFIKFRKDNSTPPCPSSYNGAA</sequence>
<evidence type="ECO:0000313" key="7">
    <source>
        <dbReference type="Proteomes" id="UP001457282"/>
    </source>
</evidence>
<organism evidence="6 7">
    <name type="scientific">Rubus argutus</name>
    <name type="common">Southern blackberry</name>
    <dbReference type="NCBI Taxonomy" id="59490"/>
    <lineage>
        <taxon>Eukaryota</taxon>
        <taxon>Viridiplantae</taxon>
        <taxon>Streptophyta</taxon>
        <taxon>Embryophyta</taxon>
        <taxon>Tracheophyta</taxon>
        <taxon>Spermatophyta</taxon>
        <taxon>Magnoliopsida</taxon>
        <taxon>eudicotyledons</taxon>
        <taxon>Gunneridae</taxon>
        <taxon>Pentapetalae</taxon>
        <taxon>rosids</taxon>
        <taxon>fabids</taxon>
        <taxon>Rosales</taxon>
        <taxon>Rosaceae</taxon>
        <taxon>Rosoideae</taxon>
        <taxon>Rosoideae incertae sedis</taxon>
        <taxon>Rubus</taxon>
    </lineage>
</organism>
<dbReference type="CDD" id="cd00028">
    <property type="entry name" value="B_lectin"/>
    <property type="match status" value="1"/>
</dbReference>
<dbReference type="PANTHER" id="PTHR47976:SF15">
    <property type="entry name" value="G-TYPE LECTIN S-RECEPTOR-LIKE SERINE_THREONINE-PROTEIN KINASE RLK1"/>
    <property type="match status" value="1"/>
</dbReference>
<feature type="domain" description="Bulb-type lectin" evidence="5">
    <location>
        <begin position="33"/>
        <end position="153"/>
    </location>
</feature>
<evidence type="ECO:0000313" key="6">
    <source>
        <dbReference type="EMBL" id="KAK9941302.1"/>
    </source>
</evidence>
<dbReference type="EMBL" id="JBEDUW010000003">
    <property type="protein sequence ID" value="KAK9941302.1"/>
    <property type="molecule type" value="Genomic_DNA"/>
</dbReference>